<dbReference type="AlphaFoldDB" id="A0A9J5WYC9"/>
<accession>A0A9J5WYC9</accession>
<reference evidence="1 2" key="1">
    <citation type="submission" date="2020-09" db="EMBL/GenBank/DDBJ databases">
        <title>De no assembly of potato wild relative species, Solanum commersonii.</title>
        <authorList>
            <person name="Cho K."/>
        </authorList>
    </citation>
    <scope>NUCLEOTIDE SEQUENCE [LARGE SCALE GENOMIC DNA]</scope>
    <source>
        <strain evidence="1">LZ3.2</strain>
        <tissue evidence="1">Leaf</tissue>
    </source>
</reference>
<proteinExistence type="predicted"/>
<dbReference type="EMBL" id="JACXVP010000010">
    <property type="protein sequence ID" value="KAG5580795.1"/>
    <property type="molecule type" value="Genomic_DNA"/>
</dbReference>
<protein>
    <submittedName>
        <fullName evidence="1">Uncharacterized protein</fullName>
    </submittedName>
</protein>
<keyword evidence="2" id="KW-1185">Reference proteome</keyword>
<evidence type="ECO:0000313" key="2">
    <source>
        <dbReference type="Proteomes" id="UP000824120"/>
    </source>
</evidence>
<dbReference type="Proteomes" id="UP000824120">
    <property type="component" value="Chromosome 10"/>
</dbReference>
<gene>
    <name evidence="1" type="ORF">H5410_051422</name>
</gene>
<sequence length="92" mass="10777">MEFKQDPYYPLPWDTQISPEFAAFGHLTIFSLKNGITHSIIEQIFDILAQTKIRTLILPKRPGTHHYDTITAKEFKIFNNKLRVREPTFDAD</sequence>
<name>A0A9J5WYC9_SOLCO</name>
<evidence type="ECO:0000313" key="1">
    <source>
        <dbReference type="EMBL" id="KAG5580795.1"/>
    </source>
</evidence>
<comment type="caution">
    <text evidence="1">The sequence shown here is derived from an EMBL/GenBank/DDBJ whole genome shotgun (WGS) entry which is preliminary data.</text>
</comment>
<organism evidence="1 2">
    <name type="scientific">Solanum commersonii</name>
    <name type="common">Commerson's wild potato</name>
    <name type="synonym">Commerson's nightshade</name>
    <dbReference type="NCBI Taxonomy" id="4109"/>
    <lineage>
        <taxon>Eukaryota</taxon>
        <taxon>Viridiplantae</taxon>
        <taxon>Streptophyta</taxon>
        <taxon>Embryophyta</taxon>
        <taxon>Tracheophyta</taxon>
        <taxon>Spermatophyta</taxon>
        <taxon>Magnoliopsida</taxon>
        <taxon>eudicotyledons</taxon>
        <taxon>Gunneridae</taxon>
        <taxon>Pentapetalae</taxon>
        <taxon>asterids</taxon>
        <taxon>lamiids</taxon>
        <taxon>Solanales</taxon>
        <taxon>Solanaceae</taxon>
        <taxon>Solanoideae</taxon>
        <taxon>Solaneae</taxon>
        <taxon>Solanum</taxon>
    </lineage>
</organism>